<sequence>MRIKLSLLFAILSFSWATAQDTLTGDVKSFGLMKAGATQKALYLGDSSEQALKILGKPTQTETLYSEADDAMMEVWTYHQSKLYFLKNALKDFTISDTHLWVGKARGETFKIGDKLLMQRNGNTKTALFYHYPVTIEKGRSRNIDYTESCAVTFTINGHWCENFIELLFKNGVLINVGTFTPA</sequence>
<name>A0A644Z7Y8_9ZZZZ</name>
<organism evidence="1">
    <name type="scientific">bioreactor metagenome</name>
    <dbReference type="NCBI Taxonomy" id="1076179"/>
    <lineage>
        <taxon>unclassified sequences</taxon>
        <taxon>metagenomes</taxon>
        <taxon>ecological metagenomes</taxon>
    </lineage>
</organism>
<protein>
    <submittedName>
        <fullName evidence="1">Uncharacterized protein</fullName>
    </submittedName>
</protein>
<dbReference type="EMBL" id="VSSQ01007094">
    <property type="protein sequence ID" value="MPM34833.1"/>
    <property type="molecule type" value="Genomic_DNA"/>
</dbReference>
<reference evidence="1" key="1">
    <citation type="submission" date="2019-08" db="EMBL/GenBank/DDBJ databases">
        <authorList>
            <person name="Kucharzyk K."/>
            <person name="Murdoch R.W."/>
            <person name="Higgins S."/>
            <person name="Loffler F."/>
        </authorList>
    </citation>
    <scope>NUCLEOTIDE SEQUENCE</scope>
</reference>
<comment type="caution">
    <text evidence="1">The sequence shown here is derived from an EMBL/GenBank/DDBJ whole genome shotgun (WGS) entry which is preliminary data.</text>
</comment>
<evidence type="ECO:0000313" key="1">
    <source>
        <dbReference type="EMBL" id="MPM34833.1"/>
    </source>
</evidence>
<proteinExistence type="predicted"/>
<gene>
    <name evidence="1" type="ORF">SDC9_81423</name>
</gene>
<accession>A0A644Z7Y8</accession>
<dbReference type="AlphaFoldDB" id="A0A644Z7Y8"/>